<proteinExistence type="predicted"/>
<keyword evidence="1" id="KW-0812">Transmembrane</keyword>
<sequence>MGALTRPHHMPMRLITGAFILNSGLSKRNADEDTASYLHGEASRAWPFLKDMEPKRFTQLLSNGEIALGAALLLPVFPSALVGTALTGFAGGLLGLYFSNPEARMSDGIRPTPEGLALAKDSWLFGIGLSLMMDGMAPARCGRKHVRKHHH</sequence>
<dbReference type="AlphaFoldDB" id="A0A1T4TAD9"/>
<gene>
    <name evidence="2" type="ORF">SAMN02745673_04675</name>
</gene>
<organism evidence="2 3">
    <name type="scientific">Marinactinospora thermotolerans DSM 45154</name>
    <dbReference type="NCBI Taxonomy" id="1122192"/>
    <lineage>
        <taxon>Bacteria</taxon>
        <taxon>Bacillati</taxon>
        <taxon>Actinomycetota</taxon>
        <taxon>Actinomycetes</taxon>
        <taxon>Streptosporangiales</taxon>
        <taxon>Nocardiopsidaceae</taxon>
        <taxon>Marinactinospora</taxon>
    </lineage>
</organism>
<evidence type="ECO:0008006" key="4">
    <source>
        <dbReference type="Google" id="ProtNLM"/>
    </source>
</evidence>
<feature type="transmembrane region" description="Helical" evidence="1">
    <location>
        <begin position="66"/>
        <end position="98"/>
    </location>
</feature>
<keyword evidence="1" id="KW-1133">Transmembrane helix</keyword>
<evidence type="ECO:0000313" key="2">
    <source>
        <dbReference type="EMBL" id="SKA37291.1"/>
    </source>
</evidence>
<keyword evidence="1" id="KW-0472">Membrane</keyword>
<evidence type="ECO:0000256" key="1">
    <source>
        <dbReference type="SAM" id="Phobius"/>
    </source>
</evidence>
<dbReference type="EMBL" id="FUWS01000017">
    <property type="protein sequence ID" value="SKA37291.1"/>
    <property type="molecule type" value="Genomic_DNA"/>
</dbReference>
<dbReference type="OrthoDB" id="3267263at2"/>
<protein>
    <recommendedName>
        <fullName evidence="4">DoxX protein</fullName>
    </recommendedName>
</protein>
<dbReference type="Proteomes" id="UP000190637">
    <property type="component" value="Unassembled WGS sequence"/>
</dbReference>
<keyword evidence="3" id="KW-1185">Reference proteome</keyword>
<evidence type="ECO:0000313" key="3">
    <source>
        <dbReference type="Proteomes" id="UP000190637"/>
    </source>
</evidence>
<accession>A0A1T4TAD9</accession>
<dbReference type="STRING" id="1122192.SAMN02745673_04675"/>
<name>A0A1T4TAD9_9ACTN</name>
<reference evidence="2 3" key="1">
    <citation type="submission" date="2017-02" db="EMBL/GenBank/DDBJ databases">
        <authorList>
            <person name="Peterson S.W."/>
        </authorList>
    </citation>
    <scope>NUCLEOTIDE SEQUENCE [LARGE SCALE GENOMIC DNA]</scope>
    <source>
        <strain evidence="2 3">DSM 45154</strain>
    </source>
</reference>